<dbReference type="eggNOG" id="ENOG502SPDA">
    <property type="taxonomic scope" value="Eukaryota"/>
</dbReference>
<accession>W6YTK8</accession>
<dbReference type="SUPFAM" id="SSF46689">
    <property type="entry name" value="Homeodomain-like"/>
    <property type="match status" value="1"/>
</dbReference>
<dbReference type="EMBL" id="KI964540">
    <property type="protein sequence ID" value="EUC38734.1"/>
    <property type="molecule type" value="Genomic_DNA"/>
</dbReference>
<evidence type="ECO:0000256" key="1">
    <source>
        <dbReference type="SAM" id="MobiDB-lite"/>
    </source>
</evidence>
<dbReference type="HOGENOM" id="CLU_087975_0_0_1"/>
<evidence type="ECO:0000313" key="4">
    <source>
        <dbReference type="Proteomes" id="UP000053841"/>
    </source>
</evidence>
<name>W6YTK8_COCC2</name>
<dbReference type="Gene3D" id="1.10.10.60">
    <property type="entry name" value="Homeodomain-like"/>
    <property type="match status" value="1"/>
</dbReference>
<gene>
    <name evidence="3" type="ORF">COCCADRAFT_472</name>
</gene>
<dbReference type="GeneID" id="19149881"/>
<dbReference type="InterPro" id="IPR001005">
    <property type="entry name" value="SANT/Myb"/>
</dbReference>
<feature type="compositionally biased region" description="Low complexity" evidence="1">
    <location>
        <begin position="193"/>
        <end position="270"/>
    </location>
</feature>
<protein>
    <recommendedName>
        <fullName evidence="2">Myb-like domain-containing protein</fullName>
    </recommendedName>
</protein>
<proteinExistence type="predicted"/>
<organism evidence="3 4">
    <name type="scientific">Cochliobolus carbonum (strain 26-R-13)</name>
    <name type="common">Maize leaf spot fungus</name>
    <name type="synonym">Bipolaris zeicola</name>
    <dbReference type="NCBI Taxonomy" id="930089"/>
    <lineage>
        <taxon>Eukaryota</taxon>
        <taxon>Fungi</taxon>
        <taxon>Dikarya</taxon>
        <taxon>Ascomycota</taxon>
        <taxon>Pezizomycotina</taxon>
        <taxon>Dothideomycetes</taxon>
        <taxon>Pleosporomycetidae</taxon>
        <taxon>Pleosporales</taxon>
        <taxon>Pleosporineae</taxon>
        <taxon>Pleosporaceae</taxon>
        <taxon>Bipolaris</taxon>
    </lineage>
</organism>
<dbReference type="STRING" id="930089.W6YTK8"/>
<dbReference type="KEGG" id="bze:COCCADRAFT_472"/>
<feature type="compositionally biased region" description="Polar residues" evidence="1">
    <location>
        <begin position="271"/>
        <end position="281"/>
    </location>
</feature>
<dbReference type="CDD" id="cd00167">
    <property type="entry name" value="SANT"/>
    <property type="match status" value="1"/>
</dbReference>
<feature type="region of interest" description="Disordered" evidence="1">
    <location>
        <begin position="1"/>
        <end position="34"/>
    </location>
</feature>
<dbReference type="RefSeq" id="XP_007706815.1">
    <property type="nucleotide sequence ID" value="XM_007708625.1"/>
</dbReference>
<feature type="region of interest" description="Disordered" evidence="1">
    <location>
        <begin position="155"/>
        <end position="281"/>
    </location>
</feature>
<evidence type="ECO:0000313" key="3">
    <source>
        <dbReference type="EMBL" id="EUC38734.1"/>
    </source>
</evidence>
<dbReference type="OrthoDB" id="4151352at2759"/>
<reference evidence="3 4" key="1">
    <citation type="journal article" date="2013" name="PLoS Genet.">
        <title>Comparative genome structure, secondary metabolite, and effector coding capacity across Cochliobolus pathogens.</title>
        <authorList>
            <person name="Condon B.J."/>
            <person name="Leng Y."/>
            <person name="Wu D."/>
            <person name="Bushley K.E."/>
            <person name="Ohm R.A."/>
            <person name="Otillar R."/>
            <person name="Martin J."/>
            <person name="Schackwitz W."/>
            <person name="Grimwood J."/>
            <person name="MohdZainudin N."/>
            <person name="Xue C."/>
            <person name="Wang R."/>
            <person name="Manning V.A."/>
            <person name="Dhillon B."/>
            <person name="Tu Z.J."/>
            <person name="Steffenson B.J."/>
            <person name="Salamov A."/>
            <person name="Sun H."/>
            <person name="Lowry S."/>
            <person name="LaButti K."/>
            <person name="Han J."/>
            <person name="Copeland A."/>
            <person name="Lindquist E."/>
            <person name="Barry K."/>
            <person name="Schmutz J."/>
            <person name="Baker S.E."/>
            <person name="Ciuffetti L.M."/>
            <person name="Grigoriev I.V."/>
            <person name="Zhong S."/>
            <person name="Turgeon B.G."/>
        </authorList>
    </citation>
    <scope>NUCLEOTIDE SEQUENCE [LARGE SCALE GENOMIC DNA]</scope>
    <source>
        <strain evidence="3 4">26-R-13</strain>
    </source>
</reference>
<feature type="compositionally biased region" description="Polar residues" evidence="1">
    <location>
        <begin position="182"/>
        <end position="192"/>
    </location>
</feature>
<dbReference type="AlphaFoldDB" id="W6YTK8"/>
<keyword evidence="4" id="KW-1185">Reference proteome</keyword>
<feature type="compositionally biased region" description="Low complexity" evidence="1">
    <location>
        <begin position="14"/>
        <end position="29"/>
    </location>
</feature>
<dbReference type="InterPro" id="IPR009057">
    <property type="entry name" value="Homeodomain-like_sf"/>
</dbReference>
<evidence type="ECO:0000259" key="2">
    <source>
        <dbReference type="PROSITE" id="PS50090"/>
    </source>
</evidence>
<sequence length="281" mass="32176">MPKIDKGPSHRHSVSTSSAAGGTRSSSWSTKDDETLIRARAQGLNWNQIGPKHFPSKTPNACRKRHERLMERQNAEQWDGVKLEILAQAYMDVRQEMWSLLAARVGEKWQLVETKCMEKGLKNLTQAARSAHKKLENGTYHDYEDSGIGISDLEEEQEDQHGGMSHMSSISEPHYSPYSGYPQPQHQRVPSIQSMLHPMQQHSHHMQQPMQQSMQQSMQPSMQQPMQQSIQQPMPQSIQQIQQPMQQPLQQPMPQSMSQPMQQPMHSQSMAYSSHQLSHPQ</sequence>
<feature type="domain" description="Myb-like" evidence="2">
    <location>
        <begin position="20"/>
        <end position="70"/>
    </location>
</feature>
<dbReference type="Proteomes" id="UP000053841">
    <property type="component" value="Unassembled WGS sequence"/>
</dbReference>
<dbReference type="PROSITE" id="PS50090">
    <property type="entry name" value="MYB_LIKE"/>
    <property type="match status" value="1"/>
</dbReference>
<dbReference type="Pfam" id="PF13921">
    <property type="entry name" value="Myb_DNA-bind_6"/>
    <property type="match status" value="1"/>
</dbReference>